<dbReference type="InterPro" id="IPR003861">
    <property type="entry name" value="Papilloma_E4"/>
</dbReference>
<organismHost>
    <name type="scientific">Homo sapiens</name>
    <name type="common">Human</name>
    <dbReference type="NCBI Taxonomy" id="9606"/>
</organismHost>
<keyword evidence="4" id="KW-1121">Modulation of host cell cycle by virus</keyword>
<dbReference type="EMBL" id="KY225918">
    <property type="protein sequence ID" value="ASQ41706.1"/>
    <property type="molecule type" value="Genomic_DNA"/>
</dbReference>
<comment type="subunit">
    <text evidence="12">Assembles into oligomeric complexes. Interacts with host CDK1. Interacts with host SRPK1; this interaction may favor expression of late viral transcripts. Interacts with host cytokeratin components KRT8 and KRT18.</text>
</comment>
<evidence type="ECO:0000256" key="3">
    <source>
        <dbReference type="ARBA" id="ARBA00009551"/>
    </source>
</evidence>
<dbReference type="Pfam" id="PF02711">
    <property type="entry name" value="Pap_E4"/>
    <property type="match status" value="1"/>
</dbReference>
<comment type="similarity">
    <text evidence="3">Belongs to the papillomaviridae E4 protein family.</text>
</comment>
<feature type="region of interest" description="Disordered" evidence="14">
    <location>
        <begin position="19"/>
        <end position="56"/>
    </location>
</feature>
<feature type="compositionally biased region" description="Low complexity" evidence="14">
    <location>
        <begin position="42"/>
        <end position="56"/>
    </location>
</feature>
<organism evidence="15">
    <name type="scientific">Human papillomavirus 58</name>
    <dbReference type="NCBI Taxonomy" id="10598"/>
    <lineage>
        <taxon>Viruses</taxon>
        <taxon>Monodnaviria</taxon>
        <taxon>Shotokuvirae</taxon>
        <taxon>Cossaviricota</taxon>
        <taxon>Papovaviricetes</taxon>
        <taxon>Zurhausenvirales</taxon>
        <taxon>Papillomaviridae</taxon>
        <taxon>Firstpapillomavirinae</taxon>
        <taxon>Alphapapillomavirus</taxon>
        <taxon>Alphapapillomavirus 9</taxon>
    </lineage>
</organism>
<evidence type="ECO:0000256" key="8">
    <source>
        <dbReference type="ARBA" id="ARBA00022565"/>
    </source>
</evidence>
<dbReference type="GO" id="GO:0030430">
    <property type="term" value="C:host cell cytoplasm"/>
    <property type="evidence" value="ECO:0007669"/>
    <property type="project" value="UniProtKB-SubCell"/>
</dbReference>
<comment type="subcellular location">
    <subcellularLocation>
        <location evidence="2">Host cytoplasm</location>
    </subcellularLocation>
    <subcellularLocation>
        <location evidence="1">Host nucleus</location>
    </subcellularLocation>
</comment>
<evidence type="ECO:0000256" key="14">
    <source>
        <dbReference type="SAM" id="MobiDB-lite"/>
    </source>
</evidence>
<comment type="function">
    <text evidence="11">Contributes to multiple aspects of the viral life cycle including viral genome amplification, suppression of suprabasal cell differentiation and egress of newly formed virions. Induces host cell cycle arrest at the G2 phase by associating with and preventing the nuclear entry of host CDK1/cyclin B1 complexes. Inhibits cellular DNA replication by preventing loading of host replication licensing proteins MCM2 and MCM7 onto chromatin. Within the cytoplasm, associates with host kinase SRPK1, a splicing factor regulator, and inhibits its activity. Therefore, E4 favors expression of late viral transcripts by inhibiting SRPK1-mediated phosphorylation of host serine-arginine (SR) proteins that have critical roles in mRNA metabolism. Late in the infectious cycle, E4 also acts to diminish the integrity of the keratinocyte by disrupting the keratin cytoskeleton and inducing apoptosis through alteration of mitochondrial function to facilitate egress of the newly formed virions.</text>
</comment>
<name>A0A222NQG7_HPV58</name>
<keyword evidence="10" id="KW-1035">Host cytoplasm</keyword>
<reference evidence="15" key="1">
    <citation type="submission" date="2016-11" db="EMBL/GenBank/DDBJ databases">
        <title>Molecular Genomic Diversity and Evolutionary Dynamics of Human Papillomavirus Type 58 (HPV58) Complete Genome Variants.</title>
        <authorList>
            <person name="Chen Z."/>
            <person name="Chan P."/>
        </authorList>
    </citation>
    <scope>NUCLEOTIDE SEQUENCE</scope>
    <source>
        <strain evidence="15">TW00060</strain>
    </source>
</reference>
<dbReference type="GO" id="GO:0039592">
    <property type="term" value="P:symbiont-mediated arrest of host cell cycle during G2/M transition"/>
    <property type="evidence" value="ECO:0007669"/>
    <property type="project" value="UniProtKB-KW"/>
</dbReference>
<gene>
    <name evidence="15" type="primary">E4</name>
</gene>
<keyword evidence="8" id="KW-1079">Host G2/M cell cycle arrest by virus</keyword>
<evidence type="ECO:0000256" key="1">
    <source>
        <dbReference type="ARBA" id="ARBA00004147"/>
    </source>
</evidence>
<protein>
    <recommendedName>
        <fullName evidence="13">Protein E4</fullName>
    </recommendedName>
</protein>
<dbReference type="GO" id="GO:0042025">
    <property type="term" value="C:host cell nucleus"/>
    <property type="evidence" value="ECO:0007669"/>
    <property type="project" value="UniProtKB-SubCell"/>
</dbReference>
<evidence type="ECO:0000313" key="15">
    <source>
        <dbReference type="EMBL" id="ASQ41706.1"/>
    </source>
</evidence>
<proteinExistence type="inferred from homology"/>
<evidence type="ECO:0000256" key="2">
    <source>
        <dbReference type="ARBA" id="ARBA00004192"/>
    </source>
</evidence>
<keyword evidence="6" id="KW-0597">Phosphoprotein</keyword>
<keyword evidence="5" id="KW-0244">Early protein</keyword>
<evidence type="ECO:0000256" key="13">
    <source>
        <dbReference type="ARBA" id="ARBA00039842"/>
    </source>
</evidence>
<evidence type="ECO:0000256" key="7">
    <source>
        <dbReference type="ARBA" id="ARBA00022562"/>
    </source>
</evidence>
<evidence type="ECO:0000256" key="12">
    <source>
        <dbReference type="ARBA" id="ARBA00038562"/>
    </source>
</evidence>
<keyword evidence="7" id="KW-1048">Host nucleus</keyword>
<evidence type="ECO:0000256" key="9">
    <source>
        <dbReference type="ARBA" id="ARBA00022581"/>
    </source>
</evidence>
<evidence type="ECO:0000256" key="6">
    <source>
        <dbReference type="ARBA" id="ARBA00022553"/>
    </source>
</evidence>
<evidence type="ECO:0000256" key="10">
    <source>
        <dbReference type="ARBA" id="ARBA00023200"/>
    </source>
</evidence>
<evidence type="ECO:0000256" key="5">
    <source>
        <dbReference type="ARBA" id="ARBA00022518"/>
    </source>
</evidence>
<sequence>MYVLHLYLVIKYPLLKLLTQRPPRPPTTKVHRGRSDDDSIYQTPETTPSTPQSIQTAPWTVDHEEEDYTVQLTAHTKGGTCVVLKLHLSCI</sequence>
<keyword evidence="9" id="KW-0945">Host-virus interaction</keyword>
<evidence type="ECO:0000256" key="11">
    <source>
        <dbReference type="ARBA" id="ARBA00037174"/>
    </source>
</evidence>
<accession>A0A222NQG7</accession>
<evidence type="ECO:0000256" key="4">
    <source>
        <dbReference type="ARBA" id="ARBA00022504"/>
    </source>
</evidence>